<sequence>MNTTHANSGQGTLLPAPIVEGVAENAVLDPDSVPQGLRVTVPGDDLHEGDYVLLHWTDSAGAVTAYTDERPYTHNDMGEPLHFTVPQAQIRRFLDQAVEVTYEVELLAGGDNAHSEVFSLRVGKLPLPVPKIVQAKGDQLNPDDLLNSATVRIAPEAWLKTADVLRVTWAGAAGAGSSVVTHTVLATEVGQALDIPIPYNVVNANEGRSITLSYTVNGGAPSPEAVYEVKRDIGSGALRVMGARYPRGLYRCSGCPRRLSAFQASGRPLLVQWQYDGDDGWVAGSSFRDSDSSRPLHVRSTDYQLTLNPANVFGDGVDGVLAGSAAFVACRDVGDLVGWGDSVEGAKIPPTIITLDDIAEVSATASAYAARRHNGNVVTWGLATHGAGMGDVPRTGFTQVVGNGAAFAGIKASGEVVAWGDVTAGGRVPEPVDGYRDIVKVYGGSLAFAAIRGTGEVVAWGTATHGGELDEDTALLTDIEAVIGNFGAFAALRGNGQLVAWGSEPQGGTLPEAIADLEDVIELSCANAQAFVARRAGGTLVAWGAATHGGELPELIQDLDDIVEVTANWHAFVARRENGHVVAWGPVEAGGEVTDEIARMNDIVQVTGSSLAFAALRKDGSVVAWGDVTVGGDTEPVAELLVDVQAIYGNSHGFTALTSDGRVVTWGNALGGGDSEAVQSLLGGQVSYYRSTPESA</sequence>
<evidence type="ECO:0008006" key="3">
    <source>
        <dbReference type="Google" id="ProtNLM"/>
    </source>
</evidence>
<dbReference type="InterPro" id="IPR051553">
    <property type="entry name" value="Ran_GTPase-activating"/>
</dbReference>
<accession>A0A7Y7WDQ9</accession>
<evidence type="ECO:0000313" key="1">
    <source>
        <dbReference type="EMBL" id="NWB47522.1"/>
    </source>
</evidence>
<organism evidence="1 2">
    <name type="scientific">Pseudomonas gingeri</name>
    <dbReference type="NCBI Taxonomy" id="117681"/>
    <lineage>
        <taxon>Bacteria</taxon>
        <taxon>Pseudomonadati</taxon>
        <taxon>Pseudomonadota</taxon>
        <taxon>Gammaproteobacteria</taxon>
        <taxon>Pseudomonadales</taxon>
        <taxon>Pseudomonadaceae</taxon>
        <taxon>Pseudomonas</taxon>
    </lineage>
</organism>
<reference evidence="1 2" key="1">
    <citation type="submission" date="2020-04" db="EMBL/GenBank/DDBJ databases">
        <title>Molecular characterization of pseudomonads from Agaricus bisporus reveal novel blotch 2 pathogens in Western Europe.</title>
        <authorList>
            <person name="Taparia T."/>
            <person name="Krijger M."/>
            <person name="Haynes E."/>
            <person name="Elpinstone J.G."/>
            <person name="Noble R."/>
            <person name="Van Der Wolf J."/>
        </authorList>
    </citation>
    <scope>NUCLEOTIDE SEQUENCE [LARGE SCALE GENOMIC DNA]</scope>
    <source>
        <strain evidence="1 2">F1001</strain>
    </source>
</reference>
<comment type="caution">
    <text evidence="1">The sequence shown here is derived from an EMBL/GenBank/DDBJ whole genome shotgun (WGS) entry which is preliminary data.</text>
</comment>
<protein>
    <recommendedName>
        <fullName evidence="3">Alpha-tubulin suppressor</fullName>
    </recommendedName>
</protein>
<dbReference type="AlphaFoldDB" id="A0A7Y7WDQ9"/>
<dbReference type="Gene3D" id="2.130.10.30">
    <property type="entry name" value="Regulator of chromosome condensation 1/beta-lactamase-inhibitor protein II"/>
    <property type="match status" value="3"/>
</dbReference>
<dbReference type="Proteomes" id="UP000582981">
    <property type="component" value="Unassembled WGS sequence"/>
</dbReference>
<proteinExistence type="predicted"/>
<dbReference type="SUPFAM" id="SSF50985">
    <property type="entry name" value="RCC1/BLIP-II"/>
    <property type="match status" value="1"/>
</dbReference>
<name>A0A7Y7WDQ9_9PSED</name>
<dbReference type="InterPro" id="IPR009091">
    <property type="entry name" value="RCC1/BLIP-II"/>
</dbReference>
<evidence type="ECO:0000313" key="2">
    <source>
        <dbReference type="Proteomes" id="UP000582981"/>
    </source>
</evidence>
<dbReference type="PANTHER" id="PTHR45982:SF1">
    <property type="entry name" value="REGULATOR OF CHROMOSOME CONDENSATION"/>
    <property type="match status" value="1"/>
</dbReference>
<dbReference type="PANTHER" id="PTHR45982">
    <property type="entry name" value="REGULATOR OF CHROMOSOME CONDENSATION"/>
    <property type="match status" value="1"/>
</dbReference>
<dbReference type="RefSeq" id="WP_177144259.1">
    <property type="nucleotide sequence ID" value="NZ_JACAPU010000014.1"/>
</dbReference>
<dbReference type="EMBL" id="JACAPU010000014">
    <property type="protein sequence ID" value="NWB47522.1"/>
    <property type="molecule type" value="Genomic_DNA"/>
</dbReference>
<gene>
    <name evidence="1" type="ORF">HX829_13575</name>
</gene>